<comment type="caution">
    <text evidence="5">The sequence shown here is derived from an EMBL/GenBank/DDBJ whole genome shotgun (WGS) entry which is preliminary data.</text>
</comment>
<dbReference type="SMART" id="SM00822">
    <property type="entry name" value="PKS_KR"/>
    <property type="match status" value="1"/>
</dbReference>
<dbReference type="InterPro" id="IPR036291">
    <property type="entry name" value="NAD(P)-bd_dom_sf"/>
</dbReference>
<dbReference type="Pfam" id="PF00106">
    <property type="entry name" value="adh_short"/>
    <property type="match status" value="1"/>
</dbReference>
<evidence type="ECO:0000256" key="2">
    <source>
        <dbReference type="ARBA" id="ARBA00023002"/>
    </source>
</evidence>
<dbReference type="EMBL" id="VLNY01000008">
    <property type="protein sequence ID" value="KAA0021658.1"/>
    <property type="molecule type" value="Genomic_DNA"/>
</dbReference>
<dbReference type="PROSITE" id="PS00061">
    <property type="entry name" value="ADH_SHORT"/>
    <property type="match status" value="1"/>
</dbReference>
<dbReference type="PRINTS" id="PR00080">
    <property type="entry name" value="SDRFAMILY"/>
</dbReference>
<organism evidence="5 6">
    <name type="scientific">Antrihabitans cavernicola</name>
    <dbReference type="NCBI Taxonomy" id="2495913"/>
    <lineage>
        <taxon>Bacteria</taxon>
        <taxon>Bacillati</taxon>
        <taxon>Actinomycetota</taxon>
        <taxon>Actinomycetes</taxon>
        <taxon>Mycobacteriales</taxon>
        <taxon>Nocardiaceae</taxon>
        <taxon>Antrihabitans</taxon>
    </lineage>
</organism>
<proteinExistence type="inferred from homology"/>
<dbReference type="GO" id="GO:0016491">
    <property type="term" value="F:oxidoreductase activity"/>
    <property type="evidence" value="ECO:0007669"/>
    <property type="project" value="UniProtKB-KW"/>
</dbReference>
<keyword evidence="6" id="KW-1185">Reference proteome</keyword>
<keyword evidence="2" id="KW-0560">Oxidoreductase</keyword>
<dbReference type="InterPro" id="IPR020904">
    <property type="entry name" value="Sc_DH/Rdtase_CS"/>
</dbReference>
<evidence type="ECO:0000256" key="1">
    <source>
        <dbReference type="ARBA" id="ARBA00006484"/>
    </source>
</evidence>
<dbReference type="InterPro" id="IPR057326">
    <property type="entry name" value="KR_dom"/>
</dbReference>
<comment type="similarity">
    <text evidence="1 3">Belongs to the short-chain dehydrogenases/reductases (SDR) family.</text>
</comment>
<dbReference type="Gene3D" id="3.40.50.720">
    <property type="entry name" value="NAD(P)-binding Rossmann-like Domain"/>
    <property type="match status" value="1"/>
</dbReference>
<dbReference type="PRINTS" id="PR00081">
    <property type="entry name" value="GDHRDH"/>
</dbReference>
<evidence type="ECO:0000313" key="6">
    <source>
        <dbReference type="Proteomes" id="UP000322244"/>
    </source>
</evidence>
<dbReference type="OrthoDB" id="9792003at2"/>
<evidence type="ECO:0000256" key="3">
    <source>
        <dbReference type="RuleBase" id="RU000363"/>
    </source>
</evidence>
<sequence>MTDRVWLITGSSSGLGRALAETVVARGDSVAATARDVTALAGLADLDGVGTYRLDVTDRASIEAAVAAAEHDFGRIDVLVNNAGYALLGAYEEIGDAELRTQFDTNVFGAMNVARAVLPGMRRRRDGCIVQMSSLNGVVPGAGGSAYVGSKFALEGMSEALAAETAHLGIKVVITEAGPFRTDFGGKSLHWGTPMDDYDDVIGPARAAFEASHGSQPGDPHRAAQAIVDAVDLADPPLRLPLGGEAFELIEQYLSARLTELPAAAAIGADTAYRELV</sequence>
<reference evidence="5 6" key="1">
    <citation type="submission" date="2019-07" db="EMBL/GenBank/DDBJ databases">
        <title>Rhodococcus cavernicolus sp. nov., isolated from a cave.</title>
        <authorList>
            <person name="Lee S.D."/>
        </authorList>
    </citation>
    <scope>NUCLEOTIDE SEQUENCE [LARGE SCALE GENOMIC DNA]</scope>
    <source>
        <strain evidence="5 6">C1-24</strain>
    </source>
</reference>
<dbReference type="PANTHER" id="PTHR43976">
    <property type="entry name" value="SHORT CHAIN DEHYDROGENASE"/>
    <property type="match status" value="1"/>
</dbReference>
<feature type="domain" description="Ketoreductase" evidence="4">
    <location>
        <begin position="4"/>
        <end position="183"/>
    </location>
</feature>
<dbReference type="CDD" id="cd05374">
    <property type="entry name" value="17beta-HSD-like_SDR_c"/>
    <property type="match status" value="1"/>
</dbReference>
<dbReference type="InterPro" id="IPR051911">
    <property type="entry name" value="SDR_oxidoreductase"/>
</dbReference>
<protein>
    <submittedName>
        <fullName evidence="5">SDR family NAD(P)-dependent oxidoreductase</fullName>
    </submittedName>
</protein>
<dbReference type="Proteomes" id="UP000322244">
    <property type="component" value="Unassembled WGS sequence"/>
</dbReference>
<dbReference type="NCBIfam" id="NF004824">
    <property type="entry name" value="PRK06180.1"/>
    <property type="match status" value="1"/>
</dbReference>
<gene>
    <name evidence="5" type="ORF">FOY51_17360</name>
</gene>
<evidence type="ECO:0000313" key="5">
    <source>
        <dbReference type="EMBL" id="KAA0021658.1"/>
    </source>
</evidence>
<evidence type="ECO:0000259" key="4">
    <source>
        <dbReference type="SMART" id="SM00822"/>
    </source>
</evidence>
<dbReference type="PANTHER" id="PTHR43976:SF16">
    <property type="entry name" value="SHORT-CHAIN DEHYDROGENASE_REDUCTASE FAMILY PROTEIN"/>
    <property type="match status" value="1"/>
</dbReference>
<name>A0A5A7S667_9NOCA</name>
<dbReference type="AlphaFoldDB" id="A0A5A7S667"/>
<dbReference type="InterPro" id="IPR002347">
    <property type="entry name" value="SDR_fam"/>
</dbReference>
<accession>A0A5A7S667</accession>
<dbReference type="RefSeq" id="WP_149431525.1">
    <property type="nucleotide sequence ID" value="NZ_VLNY01000008.1"/>
</dbReference>
<dbReference type="SUPFAM" id="SSF51735">
    <property type="entry name" value="NAD(P)-binding Rossmann-fold domains"/>
    <property type="match status" value="1"/>
</dbReference>